<feature type="compositionally biased region" description="Basic and acidic residues" evidence="1">
    <location>
        <begin position="1"/>
        <end position="12"/>
    </location>
</feature>
<comment type="caution">
    <text evidence="2">The sequence shown here is derived from an EMBL/GenBank/DDBJ whole genome shotgun (WGS) entry which is preliminary data.</text>
</comment>
<dbReference type="PANTHER" id="PTHR47160">
    <property type="entry name" value="PUTATIVE-RELATED"/>
    <property type="match status" value="1"/>
</dbReference>
<dbReference type="EMBL" id="CAJPWZ010001554">
    <property type="protein sequence ID" value="CAG2217651.1"/>
    <property type="molecule type" value="Genomic_DNA"/>
</dbReference>
<dbReference type="PANTHER" id="PTHR47160:SF10">
    <property type="entry name" value="MULE TRANSPOSASE DOMAIN-CONTAINING PROTEIN"/>
    <property type="match status" value="1"/>
</dbReference>
<accession>A0A8S3SF30</accession>
<name>A0A8S3SF30_MYTED</name>
<evidence type="ECO:0000256" key="1">
    <source>
        <dbReference type="SAM" id="MobiDB-lite"/>
    </source>
</evidence>
<dbReference type="Proteomes" id="UP000683360">
    <property type="component" value="Unassembled WGS sequence"/>
</dbReference>
<evidence type="ECO:0008006" key="4">
    <source>
        <dbReference type="Google" id="ProtNLM"/>
    </source>
</evidence>
<keyword evidence="3" id="KW-1185">Reference proteome</keyword>
<feature type="region of interest" description="Disordered" evidence="1">
    <location>
        <begin position="1"/>
        <end position="26"/>
    </location>
</feature>
<evidence type="ECO:0000313" key="3">
    <source>
        <dbReference type="Proteomes" id="UP000683360"/>
    </source>
</evidence>
<gene>
    <name evidence="2" type="ORF">MEDL_31295</name>
</gene>
<proteinExistence type="predicted"/>
<dbReference type="AlphaFoldDB" id="A0A8S3SF30"/>
<sequence>MLRHIEPEDHQLPKQNNLKRTANRVREELRPDEPTSLFFELDTDYLQCDNFLIEDIRVDDQRHLVFSTPGQLQLLKYAKKWFCDGTFKIMKDPFTQLWSIHAFIKKGDSLKQVPLVFVLMSRKKMLMSRKKTKDYKPVLECLKRKIGVLHVEGFCLDFEKGAWKAIRHIFPNASIKGCAFHFGQAIWRKVQDLGLKTTYSSRGVEYRYIRTLMALPFLPHSDIRPAFNTLKERANSQELKELVVYISSTWFEGRYWCPRTWSIFQHSIRTNNDVEGWHTRINSGKSNVSFYVLIPELMREAEIVDLTLRLVSEEQVLRHQRRRFKDLEGRLHQFWEEYDSGEKTVTQLLRDCSKVYGPQISCKNQIHELKTSCTLIWSNTFC</sequence>
<evidence type="ECO:0000313" key="2">
    <source>
        <dbReference type="EMBL" id="CAG2217651.1"/>
    </source>
</evidence>
<organism evidence="2 3">
    <name type="scientific">Mytilus edulis</name>
    <name type="common">Blue mussel</name>
    <dbReference type="NCBI Taxonomy" id="6550"/>
    <lineage>
        <taxon>Eukaryota</taxon>
        <taxon>Metazoa</taxon>
        <taxon>Spiralia</taxon>
        <taxon>Lophotrochozoa</taxon>
        <taxon>Mollusca</taxon>
        <taxon>Bivalvia</taxon>
        <taxon>Autobranchia</taxon>
        <taxon>Pteriomorphia</taxon>
        <taxon>Mytilida</taxon>
        <taxon>Mytiloidea</taxon>
        <taxon>Mytilidae</taxon>
        <taxon>Mytilinae</taxon>
        <taxon>Mytilus</taxon>
    </lineage>
</organism>
<dbReference type="OrthoDB" id="6134031at2759"/>
<protein>
    <recommendedName>
        <fullName evidence="4">MULE transposase domain-containing protein</fullName>
    </recommendedName>
</protein>
<reference evidence="2" key="1">
    <citation type="submission" date="2021-03" db="EMBL/GenBank/DDBJ databases">
        <authorList>
            <person name="Bekaert M."/>
        </authorList>
    </citation>
    <scope>NUCLEOTIDE SEQUENCE</scope>
</reference>